<dbReference type="EMBL" id="JBHSMI010000052">
    <property type="protein sequence ID" value="MFC5405976.1"/>
    <property type="molecule type" value="Genomic_DNA"/>
</dbReference>
<evidence type="ECO:0000256" key="2">
    <source>
        <dbReference type="ARBA" id="ARBA00012652"/>
    </source>
</evidence>
<dbReference type="EC" id="3.2.1.40" evidence="2"/>
<dbReference type="Pfam" id="PF25788">
    <property type="entry name" value="Ig_Rha78A_N"/>
    <property type="match status" value="1"/>
</dbReference>
<evidence type="ECO:0000259" key="5">
    <source>
        <dbReference type="Pfam" id="PF08531"/>
    </source>
</evidence>
<dbReference type="InterPro" id="IPR012341">
    <property type="entry name" value="6hp_glycosidase-like_sf"/>
</dbReference>
<dbReference type="PANTHER" id="PTHR33307">
    <property type="entry name" value="ALPHA-RHAMNOSIDASE (EUROFUNG)"/>
    <property type="match status" value="1"/>
</dbReference>
<dbReference type="Gene3D" id="2.60.120.260">
    <property type="entry name" value="Galactose-binding domain-like"/>
    <property type="match status" value="3"/>
</dbReference>
<evidence type="ECO:0000259" key="4">
    <source>
        <dbReference type="Pfam" id="PF05592"/>
    </source>
</evidence>
<organism evidence="8 9">
    <name type="scientific">Cohnella soli</name>
    <dbReference type="NCBI Taxonomy" id="425005"/>
    <lineage>
        <taxon>Bacteria</taxon>
        <taxon>Bacillati</taxon>
        <taxon>Bacillota</taxon>
        <taxon>Bacilli</taxon>
        <taxon>Bacillales</taxon>
        <taxon>Paenibacillaceae</taxon>
        <taxon>Cohnella</taxon>
    </lineage>
</organism>
<comment type="catalytic activity">
    <reaction evidence="1">
        <text>Hydrolysis of terminal non-reducing alpha-L-rhamnose residues in alpha-L-rhamnosides.</text>
        <dbReference type="EC" id="3.2.1.40"/>
    </reaction>
</comment>
<proteinExistence type="predicted"/>
<dbReference type="Pfam" id="PF08531">
    <property type="entry name" value="Bac_rhamnosid_N"/>
    <property type="match status" value="1"/>
</dbReference>
<evidence type="ECO:0000313" key="8">
    <source>
        <dbReference type="EMBL" id="MFC5405976.1"/>
    </source>
</evidence>
<dbReference type="PANTHER" id="PTHR33307:SF6">
    <property type="entry name" value="ALPHA-RHAMNOSIDASE (EUROFUNG)-RELATED"/>
    <property type="match status" value="1"/>
</dbReference>
<sequence length="1016" mass="115108">MLKIGKMTVDYEVNPLGIDAVHPALSWQLCSEQSAQMQTAYRILVALSPDQLDRDIGECWDSGKVLSGESQHRIYEGQTLRSGTRYYWKVKVWDKENRESDWSDAGWWETGLLSPDDWKAKWITAPFLPDPEPEPDLLRDLPVIWDSETLSNEDKSSSRKYFRLSLQLDGELPSEAKLQVYATDSLYIHVNGEDEGLYYPYMQAATLDIAELLRDGHNLIACAADGEHPGFIAALSLRYRDGRATVQTTESNWKCFDRSEQDWTSPDMDDSHWRAPESIGRFGHDSWSVYKRILYPVNKAYGPCPRFRATFRVDKPVNRARLYISALGLYQGYLNGRKIGNDVFAPGWTDYRKRIPYQTYDLTSAVQEGDNALEAIVGSGWYAGNLGICGPYHYGRKVGLRAQLLLEYGDRTQELIFTDRDWQTAESPIVAADMYMGETYDARMINASLEWQDSFLHEELPGVVMTARQGPPIRQMEEIVPKSIVRLDSRTFVVDMGQNLVGWIHLKVEGAESGERIRIRYAERLEANGSLYRANLRTAKQTDVYIAAGGEGEEIYEPSFTYHGFQYVEIDGYPGELTTDRITGIVVHSAADETMEIQTSNPSVNQLLNNIRWSQKGNFFGIPLDCPQRDERLGWLGDAHAFARTATYNMNAAGFYAKWLTDIRDAQAEDGAIPDIAPFVEHFGYGNVFFADGGVILPWIMYQVYGDARFIEANYDMMARWIEWMVKDSDERLIRKSESFGDHLSHGADTPPALINAAFFAYSVQLMAKMALIIDKRSESANYVELFDKLKMSFQNRFIRADGTIESETQTAYVLALKIGLLPESLIPLALGRLLHDIRERDWHLTTGFMGVSYVLSELAERGETDTAYRLLLQDTFPSWLYSVRNGATTIWERWDGWTDDKGFQDPEMNSFNHYALGSVGEWIYRFVAGIDLQEGKAGYRAFKIEPRPGGGFTSASCKYETLYGTVVSSWTIENGVFSLHAEVPTNTEALIVLPKSGNGFVVGSGKYDFKVTGWA</sequence>
<dbReference type="Pfam" id="PF17390">
    <property type="entry name" value="Bac_rhamnosid_C"/>
    <property type="match status" value="1"/>
</dbReference>
<dbReference type="InterPro" id="IPR013783">
    <property type="entry name" value="Ig-like_fold"/>
</dbReference>
<dbReference type="Gene3D" id="1.50.10.10">
    <property type="match status" value="1"/>
</dbReference>
<evidence type="ECO:0000256" key="3">
    <source>
        <dbReference type="ARBA" id="ARBA00022801"/>
    </source>
</evidence>
<evidence type="ECO:0000259" key="7">
    <source>
        <dbReference type="Pfam" id="PF17390"/>
    </source>
</evidence>
<gene>
    <name evidence="8" type="ORF">ACFPOF_24810</name>
</gene>
<accession>A0ABW0I0P6</accession>
<dbReference type="InterPro" id="IPR016007">
    <property type="entry name" value="Alpha_rhamnosid"/>
</dbReference>
<reference evidence="9" key="1">
    <citation type="journal article" date="2019" name="Int. J. Syst. Evol. Microbiol.">
        <title>The Global Catalogue of Microorganisms (GCM) 10K type strain sequencing project: providing services to taxonomists for standard genome sequencing and annotation.</title>
        <authorList>
            <consortium name="The Broad Institute Genomics Platform"/>
            <consortium name="The Broad Institute Genome Sequencing Center for Infectious Disease"/>
            <person name="Wu L."/>
            <person name="Ma J."/>
        </authorList>
    </citation>
    <scope>NUCLEOTIDE SEQUENCE [LARGE SCALE GENOMIC DNA]</scope>
    <source>
        <strain evidence="9">CGMCC 1.18575</strain>
    </source>
</reference>
<dbReference type="InterPro" id="IPR035396">
    <property type="entry name" value="Bac_rhamnosid6H"/>
</dbReference>
<keyword evidence="3 8" id="KW-0378">Hydrolase</keyword>
<dbReference type="SUPFAM" id="SSF49785">
    <property type="entry name" value="Galactose-binding domain-like"/>
    <property type="match status" value="1"/>
</dbReference>
<feature type="domain" description="Alpha-L-rhamnosidase concanavalin-like" evidence="4">
    <location>
        <begin position="487"/>
        <end position="588"/>
    </location>
</feature>
<keyword evidence="9" id="KW-1185">Reference proteome</keyword>
<evidence type="ECO:0000313" key="9">
    <source>
        <dbReference type="Proteomes" id="UP001596113"/>
    </source>
</evidence>
<evidence type="ECO:0000259" key="6">
    <source>
        <dbReference type="Pfam" id="PF17389"/>
    </source>
</evidence>
<feature type="domain" description="Alpha-L-rhamnosidase C-terminal" evidence="7">
    <location>
        <begin position="933"/>
        <end position="1006"/>
    </location>
</feature>
<name>A0ABW0I0P6_9BACL</name>
<dbReference type="Gene3D" id="2.60.40.10">
    <property type="entry name" value="Immunoglobulins"/>
    <property type="match status" value="1"/>
</dbReference>
<evidence type="ECO:0000256" key="1">
    <source>
        <dbReference type="ARBA" id="ARBA00001445"/>
    </source>
</evidence>
<comment type="caution">
    <text evidence="8">The sequence shown here is derived from an EMBL/GenBank/DDBJ whole genome shotgun (WGS) entry which is preliminary data.</text>
</comment>
<dbReference type="SUPFAM" id="SSF48208">
    <property type="entry name" value="Six-hairpin glycosidases"/>
    <property type="match status" value="1"/>
</dbReference>
<dbReference type="GO" id="GO:0016787">
    <property type="term" value="F:hydrolase activity"/>
    <property type="evidence" value="ECO:0007669"/>
    <property type="project" value="UniProtKB-KW"/>
</dbReference>
<dbReference type="RefSeq" id="WP_378137745.1">
    <property type="nucleotide sequence ID" value="NZ_JBHSMI010000052.1"/>
</dbReference>
<feature type="domain" description="Bacterial alpha-L-rhamnosidase N-terminal" evidence="5">
    <location>
        <begin position="315"/>
        <end position="454"/>
    </location>
</feature>
<feature type="domain" description="Alpha-L-rhamnosidase six-hairpin glycosidase" evidence="6">
    <location>
        <begin position="593"/>
        <end position="928"/>
    </location>
</feature>
<dbReference type="InterPro" id="IPR035398">
    <property type="entry name" value="Bac_rhamnosid_C"/>
</dbReference>
<protein>
    <recommendedName>
        <fullName evidence="2">alpha-L-rhamnosidase</fullName>
        <ecNumber evidence="2">3.2.1.40</ecNumber>
    </recommendedName>
</protein>
<dbReference type="PIRSF" id="PIRSF010631">
    <property type="entry name" value="A-rhamnsds"/>
    <property type="match status" value="1"/>
</dbReference>
<dbReference type="InterPro" id="IPR008928">
    <property type="entry name" value="6-hairpin_glycosidase_sf"/>
</dbReference>
<dbReference type="Gene3D" id="2.60.420.10">
    <property type="entry name" value="Maltose phosphorylase, domain 3"/>
    <property type="match status" value="1"/>
</dbReference>
<dbReference type="Proteomes" id="UP001596113">
    <property type="component" value="Unassembled WGS sequence"/>
</dbReference>
<dbReference type="InterPro" id="IPR013737">
    <property type="entry name" value="Bac_rhamnosid_N"/>
</dbReference>
<dbReference type="InterPro" id="IPR008979">
    <property type="entry name" value="Galactose-bd-like_sf"/>
</dbReference>
<dbReference type="InterPro" id="IPR008902">
    <property type="entry name" value="Rhamnosid_concanavalin"/>
</dbReference>
<dbReference type="Pfam" id="PF17389">
    <property type="entry name" value="Bac_rhamnosid6H"/>
    <property type="match status" value="1"/>
</dbReference>
<dbReference type="Pfam" id="PF05592">
    <property type="entry name" value="Bac_rhamnosid"/>
    <property type="match status" value="1"/>
</dbReference>